<dbReference type="InterPro" id="IPR036390">
    <property type="entry name" value="WH_DNA-bd_sf"/>
</dbReference>
<dbReference type="Proteomes" id="UP000516320">
    <property type="component" value="Chromosome"/>
</dbReference>
<dbReference type="KEGG" id="cpoy:GP475_04110"/>
<evidence type="ECO:0000313" key="1">
    <source>
        <dbReference type="EMBL" id="QNQ89920.1"/>
    </source>
</evidence>
<proteinExistence type="predicted"/>
<accession>A0A7H0SMZ5</accession>
<dbReference type="Pfam" id="PF03551">
    <property type="entry name" value="PadR"/>
    <property type="match status" value="1"/>
</dbReference>
<sequence length="113" mass="12429">MAESQLRKGALELIVLGTLEKQSAYGGALVARMNHEAGLEVSSGTLYPLLSRLKKAKLLSTDWEESPSGPPRKIYHITPAGVARLQALYSEWEKLSAVVAWVQAPRRQSEGRE</sequence>
<dbReference type="SUPFAM" id="SSF46785">
    <property type="entry name" value="Winged helix' DNA-binding domain"/>
    <property type="match status" value="1"/>
</dbReference>
<dbReference type="PANTHER" id="PTHR33169:SF14">
    <property type="entry name" value="TRANSCRIPTIONAL REGULATOR RV3488"/>
    <property type="match status" value="1"/>
</dbReference>
<organism evidence="1 2">
    <name type="scientific">Corynebacterium poyangense</name>
    <dbReference type="NCBI Taxonomy" id="2684405"/>
    <lineage>
        <taxon>Bacteria</taxon>
        <taxon>Bacillati</taxon>
        <taxon>Actinomycetota</taxon>
        <taxon>Actinomycetes</taxon>
        <taxon>Mycobacteriales</taxon>
        <taxon>Corynebacteriaceae</taxon>
        <taxon>Corynebacterium</taxon>
    </lineage>
</organism>
<dbReference type="RefSeq" id="WP_187975377.1">
    <property type="nucleotide sequence ID" value="NZ_CP046884.1"/>
</dbReference>
<dbReference type="InterPro" id="IPR005149">
    <property type="entry name" value="Tscrpt_reg_PadR_N"/>
</dbReference>
<dbReference type="InterPro" id="IPR052509">
    <property type="entry name" value="Metal_resp_DNA-bind_regulator"/>
</dbReference>
<reference evidence="1 2" key="1">
    <citation type="submission" date="2019-12" db="EMBL/GenBank/DDBJ databases">
        <title>Corynebacterium sp. nov., isolated from feces of the Anser Albifrons in China.</title>
        <authorList>
            <person name="Liu Q."/>
        </authorList>
    </citation>
    <scope>NUCLEOTIDE SEQUENCE [LARGE SCALE GENOMIC DNA]</scope>
    <source>
        <strain evidence="1 2">4H37-19</strain>
    </source>
</reference>
<dbReference type="EMBL" id="CP046884">
    <property type="protein sequence ID" value="QNQ89920.1"/>
    <property type="molecule type" value="Genomic_DNA"/>
</dbReference>
<name>A0A7H0SMZ5_9CORY</name>
<protein>
    <submittedName>
        <fullName evidence="1">PadR family transcriptional regulator</fullName>
    </submittedName>
</protein>
<gene>
    <name evidence="1" type="ORF">GP475_04110</name>
</gene>
<dbReference type="AlphaFoldDB" id="A0A7H0SMZ5"/>
<keyword evidence="2" id="KW-1185">Reference proteome</keyword>
<evidence type="ECO:0000313" key="2">
    <source>
        <dbReference type="Proteomes" id="UP000516320"/>
    </source>
</evidence>
<dbReference type="Gene3D" id="1.10.10.10">
    <property type="entry name" value="Winged helix-like DNA-binding domain superfamily/Winged helix DNA-binding domain"/>
    <property type="match status" value="1"/>
</dbReference>
<dbReference type="InterPro" id="IPR036388">
    <property type="entry name" value="WH-like_DNA-bd_sf"/>
</dbReference>
<dbReference type="PANTHER" id="PTHR33169">
    <property type="entry name" value="PADR-FAMILY TRANSCRIPTIONAL REGULATOR"/>
    <property type="match status" value="1"/>
</dbReference>